<comment type="caution">
    <text evidence="1">The sequence shown here is derived from an EMBL/GenBank/DDBJ whole genome shotgun (WGS) entry which is preliminary data.</text>
</comment>
<organism evidence="1 2">
    <name type="scientific">Phycicoccus duodecadis</name>
    <dbReference type="NCBI Taxonomy" id="173053"/>
    <lineage>
        <taxon>Bacteria</taxon>
        <taxon>Bacillati</taxon>
        <taxon>Actinomycetota</taxon>
        <taxon>Actinomycetes</taxon>
        <taxon>Micrococcales</taxon>
        <taxon>Intrasporangiaceae</taxon>
        <taxon>Phycicoccus</taxon>
    </lineage>
</organism>
<name>A0A2N3YK05_9MICO</name>
<dbReference type="Pfam" id="PF18986">
    <property type="entry name" value="DUF5719"/>
    <property type="match status" value="1"/>
</dbReference>
<protein>
    <submittedName>
        <fullName evidence="1">Uncharacterized protein</fullName>
    </submittedName>
</protein>
<evidence type="ECO:0000313" key="1">
    <source>
        <dbReference type="EMBL" id="PKW27197.1"/>
    </source>
</evidence>
<dbReference type="InterPro" id="IPR043777">
    <property type="entry name" value="DUF5719"/>
</dbReference>
<sequence>MSRMTTRLATLRPAVPGAVRVVVGAGAAAALVWGATTVPLGLDLAAASGVRQAPVAGTSLATSIDAMCPGTELSGIPGVPDVAVGGTVLAASGPADLLPVPATGRGAAGLRAGGKAIGALPARRPATVAAPLPATGPVALTAQGSLAPAVTATQEWVRTAPDLRGLVTAPCRTAGSDLWLLGGGDGPGRQERLVLLNPGGNPVTADVTVHGAAGPVAPARTETVPPGGRTTLLLDAVAGAEKSPAVHVVADGGGLQATLTDTWVVGSTALGADTTVPTADPSTVQVVPAAFLGARSTLRVVAPGDEEAVASVTLLGKGGTVATTADTVLTVPAGGVGELVLPAVTPDTYAVVVRSDVPVAVSVLTRTGAAKGPGDIAWSPSSDPLPEVAGMALPATPTVTRSLRLVSTGGASSATVTLVVDGEERTRSVDLLSERGAAVDLAGASAVWVRRTSGSGALRAGVVSVAGTDVARGLSVVPLAPVAVTSPVSRAFPLP</sequence>
<dbReference type="AlphaFoldDB" id="A0A2N3YK05"/>
<evidence type="ECO:0000313" key="2">
    <source>
        <dbReference type="Proteomes" id="UP000233781"/>
    </source>
</evidence>
<keyword evidence="2" id="KW-1185">Reference proteome</keyword>
<reference evidence="1 2" key="1">
    <citation type="submission" date="2017-12" db="EMBL/GenBank/DDBJ databases">
        <title>Sequencing the genomes of 1000 Actinobacteria strains.</title>
        <authorList>
            <person name="Klenk H.-P."/>
        </authorList>
    </citation>
    <scope>NUCLEOTIDE SEQUENCE [LARGE SCALE GENOMIC DNA]</scope>
    <source>
        <strain evidence="1 2">DSM 12806</strain>
    </source>
</reference>
<dbReference type="EMBL" id="PJNE01000001">
    <property type="protein sequence ID" value="PKW27197.1"/>
    <property type="molecule type" value="Genomic_DNA"/>
</dbReference>
<proteinExistence type="predicted"/>
<accession>A0A2N3YK05</accession>
<gene>
    <name evidence="1" type="ORF">ATL31_2035</name>
</gene>
<dbReference type="Proteomes" id="UP000233781">
    <property type="component" value="Unassembled WGS sequence"/>
</dbReference>